<reference evidence="2 3" key="1">
    <citation type="submission" date="2017-08" db="EMBL/GenBank/DDBJ databases">
        <title>Infants hospitalized years apart are colonized by the same room-sourced microbial strains.</title>
        <authorList>
            <person name="Brooks B."/>
            <person name="Olm M.R."/>
            <person name="Firek B.A."/>
            <person name="Baker R."/>
            <person name="Thomas B.C."/>
            <person name="Morowitz M.J."/>
            <person name="Banfield J.F."/>
        </authorList>
    </citation>
    <scope>NUCLEOTIDE SEQUENCE [LARGE SCALE GENOMIC DNA]</scope>
    <source>
        <strain evidence="2">S2_009_000_R2_77</strain>
    </source>
</reference>
<gene>
    <name evidence="2" type="ORF">DI599_04445</name>
</gene>
<evidence type="ECO:0000259" key="1">
    <source>
        <dbReference type="Pfam" id="PF05598"/>
    </source>
</evidence>
<dbReference type="EMBL" id="QFOH01000004">
    <property type="protein sequence ID" value="PZP25869.1"/>
    <property type="molecule type" value="Genomic_DNA"/>
</dbReference>
<dbReference type="AlphaFoldDB" id="A0A2W5F869"/>
<dbReference type="Proteomes" id="UP000249198">
    <property type="component" value="Unassembled WGS sequence"/>
</dbReference>
<dbReference type="PANTHER" id="PTHR35604">
    <property type="entry name" value="TRANSPOSASE INSH FOR INSERTION SEQUENCE ELEMENT IS5A-RELATED"/>
    <property type="match status" value="1"/>
</dbReference>
<feature type="non-terminal residue" evidence="2">
    <location>
        <position position="111"/>
    </location>
</feature>
<evidence type="ECO:0000313" key="3">
    <source>
        <dbReference type="Proteomes" id="UP000249198"/>
    </source>
</evidence>
<evidence type="ECO:0000313" key="2">
    <source>
        <dbReference type="EMBL" id="PZP25869.1"/>
    </source>
</evidence>
<organism evidence="2 3">
    <name type="scientific">Pseudomonas kuykendallii</name>
    <dbReference type="NCBI Taxonomy" id="1007099"/>
    <lineage>
        <taxon>Bacteria</taxon>
        <taxon>Pseudomonadati</taxon>
        <taxon>Pseudomonadota</taxon>
        <taxon>Gammaproteobacteria</taxon>
        <taxon>Pseudomonadales</taxon>
        <taxon>Pseudomonadaceae</taxon>
        <taxon>Pseudomonas</taxon>
    </lineage>
</organism>
<dbReference type="InterPro" id="IPR008490">
    <property type="entry name" value="Transposase_InsH_N"/>
</dbReference>
<protein>
    <submittedName>
        <fullName evidence="2">IS5/IS1182 family transposase</fullName>
    </submittedName>
</protein>
<dbReference type="Pfam" id="PF05598">
    <property type="entry name" value="DUF772"/>
    <property type="match status" value="1"/>
</dbReference>
<feature type="domain" description="Transposase InsH N-terminal" evidence="1">
    <location>
        <begin position="17"/>
        <end position="111"/>
    </location>
</feature>
<dbReference type="RefSeq" id="WP_273229559.1">
    <property type="nucleotide sequence ID" value="NZ_QFOH01000004.1"/>
</dbReference>
<accession>A0A2W5F869</accession>
<dbReference type="PANTHER" id="PTHR35604:SF2">
    <property type="entry name" value="TRANSPOSASE INSH FOR INSERTION SEQUENCE ELEMENT IS5A-RELATED"/>
    <property type="match status" value="1"/>
</dbReference>
<proteinExistence type="predicted"/>
<name>A0A2W5F869_9PSED</name>
<comment type="caution">
    <text evidence="2">The sequence shown here is derived from an EMBL/GenBank/DDBJ whole genome shotgun (WGS) entry which is preliminary data.</text>
</comment>
<sequence>MMGQLPSGQQRLFYSFNLEDHVPPQHLLRSIDQCLDLSDLRAHLADFYSAIGRPSIDPELMVRMLVVGYCYGIRSERRLCEEVHLNLAYRWFCRLGLEDEVPNHSTFSKNR</sequence>